<dbReference type="EMBL" id="BJWL01000158">
    <property type="protein sequence ID" value="GFS32109.1"/>
    <property type="molecule type" value="Genomic_DNA"/>
</dbReference>
<comment type="caution">
    <text evidence="1">The sequence shown here is derived from an EMBL/GenBank/DDBJ whole genome shotgun (WGS) entry which is preliminary data.</text>
</comment>
<name>A0A7J0DC44_9ERIC</name>
<keyword evidence="2" id="KW-1185">Reference proteome</keyword>
<accession>A0A7J0DC44</accession>
<sequence>MELSRAQLLVHEDEAIESRRRSWAIPSIRVIITCAYGILTSLKRDSNDKGPTSNKCKGIETVASPSKRRTGGTSLTLPPSLDEVLSYGSLSKQPLGGGLGRNEGFIGDAASSKPSKGCSHLRPYERAVKRAKAGWDANYVTTTQAQNEATTARVERDKALKDLAKLQVVTYGPDYKRIFNRGIIRAGDDYEKQVVVLCPQNLRGRVACLPS</sequence>
<reference evidence="2" key="1">
    <citation type="submission" date="2019-07" db="EMBL/GenBank/DDBJ databases">
        <title>De Novo Assembly of kiwifruit Actinidia rufa.</title>
        <authorList>
            <person name="Sugita-Konishi S."/>
            <person name="Sato K."/>
            <person name="Mori E."/>
            <person name="Abe Y."/>
            <person name="Kisaki G."/>
            <person name="Hamano K."/>
            <person name="Suezawa K."/>
            <person name="Otani M."/>
            <person name="Fukuda T."/>
            <person name="Manabe T."/>
            <person name="Gomi K."/>
            <person name="Tabuchi M."/>
            <person name="Akimitsu K."/>
            <person name="Kataoka I."/>
        </authorList>
    </citation>
    <scope>NUCLEOTIDE SEQUENCE [LARGE SCALE GENOMIC DNA]</scope>
    <source>
        <strain evidence="2">cv. Fuchu</strain>
    </source>
</reference>
<dbReference type="Proteomes" id="UP000585474">
    <property type="component" value="Unassembled WGS sequence"/>
</dbReference>
<organism evidence="1 2">
    <name type="scientific">Actinidia rufa</name>
    <dbReference type="NCBI Taxonomy" id="165716"/>
    <lineage>
        <taxon>Eukaryota</taxon>
        <taxon>Viridiplantae</taxon>
        <taxon>Streptophyta</taxon>
        <taxon>Embryophyta</taxon>
        <taxon>Tracheophyta</taxon>
        <taxon>Spermatophyta</taxon>
        <taxon>Magnoliopsida</taxon>
        <taxon>eudicotyledons</taxon>
        <taxon>Gunneridae</taxon>
        <taxon>Pentapetalae</taxon>
        <taxon>asterids</taxon>
        <taxon>Ericales</taxon>
        <taxon>Actinidiaceae</taxon>
        <taxon>Actinidia</taxon>
    </lineage>
</organism>
<proteinExistence type="predicted"/>
<dbReference type="AlphaFoldDB" id="A0A7J0DC44"/>
<gene>
    <name evidence="1" type="ORF">Acr_00g0020900</name>
</gene>
<evidence type="ECO:0000313" key="2">
    <source>
        <dbReference type="Proteomes" id="UP000585474"/>
    </source>
</evidence>
<evidence type="ECO:0000313" key="1">
    <source>
        <dbReference type="EMBL" id="GFS32109.1"/>
    </source>
</evidence>
<protein>
    <submittedName>
        <fullName evidence="1">Uncharacterized protein</fullName>
    </submittedName>
</protein>